<feature type="domain" description="MoeA C-terminal" evidence="2">
    <location>
        <begin position="106"/>
        <end position="178"/>
    </location>
</feature>
<dbReference type="InterPro" id="IPR038987">
    <property type="entry name" value="MoeA-like"/>
</dbReference>
<dbReference type="InterPro" id="IPR001453">
    <property type="entry name" value="MoaB/Mog_dom"/>
</dbReference>
<dbReference type="InterPro" id="IPR036425">
    <property type="entry name" value="MoaB/Mog-like_dom_sf"/>
</dbReference>
<evidence type="ECO:0000259" key="2">
    <source>
        <dbReference type="Pfam" id="PF03454"/>
    </source>
</evidence>
<sequence length="183" mass="20728">MADSKDKIIESLTENINDYSVLITTGGASVGEEDHLIDVIKEKGRIYFWKTAIKPGRPLAIGQINKTIIICLPGNPVSVHLLYGMIIKPFLEFLCGSKMNKPQSFKAIVNFSMKKKTKRLEWIRVTLDQNNLETIYVNKYQKQGSGMISSIAFSDGIIEIPESVSKINRGDKFDFYLFDQLFN</sequence>
<dbReference type="Pfam" id="PF03454">
    <property type="entry name" value="MoeA_C"/>
    <property type="match status" value="1"/>
</dbReference>
<dbReference type="PANTHER" id="PTHR10192">
    <property type="entry name" value="MOLYBDOPTERIN BIOSYNTHESIS PROTEIN"/>
    <property type="match status" value="1"/>
</dbReference>
<name>A0A381X198_9ZZZZ</name>
<dbReference type="SUPFAM" id="SSF63867">
    <property type="entry name" value="MoeA C-terminal domain-like"/>
    <property type="match status" value="1"/>
</dbReference>
<dbReference type="InterPro" id="IPR036688">
    <property type="entry name" value="MoeA_C_domain_IV_sf"/>
</dbReference>
<dbReference type="SUPFAM" id="SSF53218">
    <property type="entry name" value="Molybdenum cofactor biosynthesis proteins"/>
    <property type="match status" value="1"/>
</dbReference>
<dbReference type="Pfam" id="PF00994">
    <property type="entry name" value="MoCF_biosynth"/>
    <property type="match status" value="1"/>
</dbReference>
<dbReference type="GO" id="GO:0006777">
    <property type="term" value="P:Mo-molybdopterin cofactor biosynthetic process"/>
    <property type="evidence" value="ECO:0007669"/>
    <property type="project" value="TreeGrafter"/>
</dbReference>
<accession>A0A381X198</accession>
<dbReference type="PANTHER" id="PTHR10192:SF5">
    <property type="entry name" value="GEPHYRIN"/>
    <property type="match status" value="1"/>
</dbReference>
<gene>
    <name evidence="3" type="ORF">METZ01_LOCUS111403</name>
</gene>
<dbReference type="EMBL" id="UINC01013572">
    <property type="protein sequence ID" value="SVA58549.1"/>
    <property type="molecule type" value="Genomic_DNA"/>
</dbReference>
<dbReference type="GO" id="GO:0061599">
    <property type="term" value="F:molybdopterin molybdotransferase activity"/>
    <property type="evidence" value="ECO:0007669"/>
    <property type="project" value="TreeGrafter"/>
</dbReference>
<feature type="domain" description="MoaB/Mog" evidence="1">
    <location>
        <begin position="2"/>
        <end position="91"/>
    </location>
</feature>
<proteinExistence type="predicted"/>
<dbReference type="Gene3D" id="3.40.980.10">
    <property type="entry name" value="MoaB/Mog-like domain"/>
    <property type="match status" value="1"/>
</dbReference>
<dbReference type="InterPro" id="IPR005111">
    <property type="entry name" value="MoeA_C_domain_IV"/>
</dbReference>
<organism evidence="3">
    <name type="scientific">marine metagenome</name>
    <dbReference type="NCBI Taxonomy" id="408172"/>
    <lineage>
        <taxon>unclassified sequences</taxon>
        <taxon>metagenomes</taxon>
        <taxon>ecological metagenomes</taxon>
    </lineage>
</organism>
<reference evidence="3" key="1">
    <citation type="submission" date="2018-05" db="EMBL/GenBank/DDBJ databases">
        <authorList>
            <person name="Lanie J.A."/>
            <person name="Ng W.-L."/>
            <person name="Kazmierczak K.M."/>
            <person name="Andrzejewski T.M."/>
            <person name="Davidsen T.M."/>
            <person name="Wayne K.J."/>
            <person name="Tettelin H."/>
            <person name="Glass J.I."/>
            <person name="Rusch D."/>
            <person name="Podicherti R."/>
            <person name="Tsui H.-C.T."/>
            <person name="Winkler M.E."/>
        </authorList>
    </citation>
    <scope>NUCLEOTIDE SEQUENCE</scope>
</reference>
<evidence type="ECO:0000259" key="1">
    <source>
        <dbReference type="Pfam" id="PF00994"/>
    </source>
</evidence>
<evidence type="ECO:0000313" key="3">
    <source>
        <dbReference type="EMBL" id="SVA58549.1"/>
    </source>
</evidence>
<dbReference type="AlphaFoldDB" id="A0A381X198"/>
<dbReference type="Gene3D" id="2.40.340.10">
    <property type="entry name" value="MoeA, C-terminal, domain IV"/>
    <property type="match status" value="1"/>
</dbReference>
<protein>
    <recommendedName>
        <fullName evidence="4">MoaB/Mog domain-containing protein</fullName>
    </recommendedName>
</protein>
<dbReference type="GO" id="GO:0005829">
    <property type="term" value="C:cytosol"/>
    <property type="evidence" value="ECO:0007669"/>
    <property type="project" value="TreeGrafter"/>
</dbReference>
<evidence type="ECO:0008006" key="4">
    <source>
        <dbReference type="Google" id="ProtNLM"/>
    </source>
</evidence>